<evidence type="ECO:0000313" key="3">
    <source>
        <dbReference type="EMBL" id="BBZ34936.1"/>
    </source>
</evidence>
<evidence type="ECO:0000313" key="4">
    <source>
        <dbReference type="Proteomes" id="UP000466931"/>
    </source>
</evidence>
<dbReference type="AlphaFoldDB" id="A0A7I7Y021"/>
<feature type="region of interest" description="Disordered" evidence="1">
    <location>
        <begin position="43"/>
        <end position="63"/>
    </location>
</feature>
<name>A0A7I7Y021_9MYCO</name>
<accession>A0A7I7Y021</accession>
<keyword evidence="4" id="KW-1185">Reference proteome</keyword>
<reference evidence="3" key="1">
    <citation type="journal article" date="2019" name="Emerg. Microbes Infect.">
        <title>Comprehensive subspecies identification of 175 nontuberculous mycobacteria species based on 7547 genomic profiles.</title>
        <authorList>
            <person name="Matsumoto Y."/>
            <person name="Kinjo T."/>
            <person name="Motooka D."/>
            <person name="Nabeya D."/>
            <person name="Jung N."/>
            <person name="Uechi K."/>
            <person name="Horii T."/>
            <person name="Iida T."/>
            <person name="Fujita J."/>
            <person name="Nakamura S."/>
        </authorList>
    </citation>
    <scope>NUCLEOTIDE SEQUENCE [LARGE SCALE GENOMIC DNA]</scope>
    <source>
        <strain evidence="3">JCM 13671</strain>
    </source>
</reference>
<keyword evidence="2" id="KW-0732">Signal</keyword>
<evidence type="ECO:0000256" key="1">
    <source>
        <dbReference type="SAM" id="MobiDB-lite"/>
    </source>
</evidence>
<gene>
    <name evidence="3" type="ORF">MCNF_35410</name>
</gene>
<evidence type="ECO:0000256" key="2">
    <source>
        <dbReference type="SAM" id="SignalP"/>
    </source>
</evidence>
<sequence>MKRRSATVLLMGVAVAAAGLFVAPGASAECIASRGTIICTDDGSANPSAPVGRPTGTQPVPVTDRGSFTPYPCHVDWFCDTDYGTGVGDVLYGHN</sequence>
<dbReference type="EMBL" id="AP022612">
    <property type="protein sequence ID" value="BBZ34936.1"/>
    <property type="molecule type" value="Genomic_DNA"/>
</dbReference>
<reference evidence="3" key="2">
    <citation type="submission" date="2020-02" db="EMBL/GenBank/DDBJ databases">
        <authorList>
            <person name="Matsumoto Y."/>
            <person name="Motooka D."/>
            <person name="Nakamura S."/>
        </authorList>
    </citation>
    <scope>NUCLEOTIDE SEQUENCE</scope>
    <source>
        <strain evidence="3">JCM 13671</strain>
    </source>
</reference>
<protein>
    <recommendedName>
        <fullName evidence="5">Secreted protein</fullName>
    </recommendedName>
</protein>
<dbReference type="Proteomes" id="UP000466931">
    <property type="component" value="Chromosome"/>
</dbReference>
<feature type="signal peptide" evidence="2">
    <location>
        <begin position="1"/>
        <end position="28"/>
    </location>
</feature>
<organism evidence="3 4">
    <name type="scientific">Mycolicibacterium confluentis</name>
    <dbReference type="NCBI Taxonomy" id="28047"/>
    <lineage>
        <taxon>Bacteria</taxon>
        <taxon>Bacillati</taxon>
        <taxon>Actinomycetota</taxon>
        <taxon>Actinomycetes</taxon>
        <taxon>Mycobacteriales</taxon>
        <taxon>Mycobacteriaceae</taxon>
        <taxon>Mycolicibacterium</taxon>
    </lineage>
</organism>
<proteinExistence type="predicted"/>
<evidence type="ECO:0008006" key="5">
    <source>
        <dbReference type="Google" id="ProtNLM"/>
    </source>
</evidence>
<feature type="chain" id="PRO_5029451635" description="Secreted protein" evidence="2">
    <location>
        <begin position="29"/>
        <end position="95"/>
    </location>
</feature>